<dbReference type="InterPro" id="IPR001563">
    <property type="entry name" value="Peptidase_S10"/>
</dbReference>
<evidence type="ECO:0000256" key="4">
    <source>
        <dbReference type="ARBA" id="ARBA00022729"/>
    </source>
</evidence>
<keyword evidence="2 7" id="KW-0121">Carboxypeptidase</keyword>
<dbReference type="GO" id="GO:0004185">
    <property type="term" value="F:serine-type carboxypeptidase activity"/>
    <property type="evidence" value="ECO:0007669"/>
    <property type="project" value="UniProtKB-UniRule"/>
</dbReference>
<keyword evidence="5 7" id="KW-0378">Hydrolase</keyword>
<sequence length="443" mass="50000">MSYTIRLSLVLVLAAAASAFPAEDAASDGPLLLTPYIEAGKIDEARKLALVKGLKPEIVSYSGLITVDKVCDSNIFFWFFPSESDAKKDPVSVWLNGGPGSSSMFGLLTENGPYALSVDGKLSRREYAWNRNSSIMFVDNPVGVGYSYTKGGIPCYSANETHVGQNFVRFLDQFFKLFPELQNNPFYLTGESYAGKYVPAIAYTILKSKSKIRLEGLAIGNGLIDPINQLHYAEFFYQLGFIDSATKKKIEGEEEEIRRLVKSGKYAEAGNMRHDMIAKTFGIPAGFKTVYNFLVPEGEPRPNYQAFLQLPEVRKALHVGNIHWDNGTLCRDILWSDLMQSMRPWLETLMDHYRVLLYYGQMDMRDGYTASMAFIEDLKWKGSAEYNKAKRKIYYVGKEIAGYSKSAGNFTEMMIRNAGHFVPTNQPKWALDMYNKFIFNVPF</sequence>
<evidence type="ECO:0000256" key="5">
    <source>
        <dbReference type="ARBA" id="ARBA00022801"/>
    </source>
</evidence>
<dbReference type="PANTHER" id="PTHR11802">
    <property type="entry name" value="SERINE PROTEASE FAMILY S10 SERINE CARBOXYPEPTIDASE"/>
    <property type="match status" value="1"/>
</dbReference>
<dbReference type="PRINTS" id="PR00724">
    <property type="entry name" value="CRBOXYPTASEC"/>
</dbReference>
<dbReference type="PROSITE" id="PS00131">
    <property type="entry name" value="CARBOXYPEPT_SER_SER"/>
    <property type="match status" value="1"/>
</dbReference>
<keyword evidence="3 7" id="KW-0645">Protease</keyword>
<proteinExistence type="inferred from homology"/>
<name>A0AAW2HE95_9NEOP</name>
<comment type="caution">
    <text evidence="8">The sequence shown here is derived from an EMBL/GenBank/DDBJ whole genome shotgun (WGS) entry which is preliminary data.</text>
</comment>
<evidence type="ECO:0000256" key="3">
    <source>
        <dbReference type="ARBA" id="ARBA00022670"/>
    </source>
</evidence>
<dbReference type="AlphaFoldDB" id="A0AAW2HE95"/>
<evidence type="ECO:0000256" key="6">
    <source>
        <dbReference type="ARBA" id="ARBA00023180"/>
    </source>
</evidence>
<dbReference type="GO" id="GO:0006508">
    <property type="term" value="P:proteolysis"/>
    <property type="evidence" value="ECO:0007669"/>
    <property type="project" value="UniProtKB-KW"/>
</dbReference>
<dbReference type="InterPro" id="IPR018202">
    <property type="entry name" value="Ser_caboxypep_ser_AS"/>
</dbReference>
<protein>
    <recommendedName>
        <fullName evidence="7">Carboxypeptidase</fullName>
        <ecNumber evidence="7">3.4.16.-</ecNumber>
    </recommendedName>
</protein>
<evidence type="ECO:0000256" key="1">
    <source>
        <dbReference type="ARBA" id="ARBA00009431"/>
    </source>
</evidence>
<dbReference type="Gene3D" id="3.40.50.1820">
    <property type="entry name" value="alpha/beta hydrolase"/>
    <property type="match status" value="1"/>
</dbReference>
<dbReference type="EMBL" id="JARGDH010000005">
    <property type="protein sequence ID" value="KAL0268029.1"/>
    <property type="molecule type" value="Genomic_DNA"/>
</dbReference>
<keyword evidence="6" id="KW-0325">Glycoprotein</keyword>
<organism evidence="8">
    <name type="scientific">Menopon gallinae</name>
    <name type="common">poultry shaft louse</name>
    <dbReference type="NCBI Taxonomy" id="328185"/>
    <lineage>
        <taxon>Eukaryota</taxon>
        <taxon>Metazoa</taxon>
        <taxon>Ecdysozoa</taxon>
        <taxon>Arthropoda</taxon>
        <taxon>Hexapoda</taxon>
        <taxon>Insecta</taxon>
        <taxon>Pterygota</taxon>
        <taxon>Neoptera</taxon>
        <taxon>Paraneoptera</taxon>
        <taxon>Psocodea</taxon>
        <taxon>Troctomorpha</taxon>
        <taxon>Phthiraptera</taxon>
        <taxon>Amblycera</taxon>
        <taxon>Menoponidae</taxon>
        <taxon>Menopon</taxon>
    </lineage>
</organism>
<reference evidence="8" key="1">
    <citation type="journal article" date="2024" name="Gigascience">
        <title>Chromosome-level genome of the poultry shaft louse Menopon gallinae provides insight into the host-switching and adaptive evolution of parasitic lice.</title>
        <authorList>
            <person name="Xu Y."/>
            <person name="Ma L."/>
            <person name="Liu S."/>
            <person name="Liang Y."/>
            <person name="Liu Q."/>
            <person name="He Z."/>
            <person name="Tian L."/>
            <person name="Duan Y."/>
            <person name="Cai W."/>
            <person name="Li H."/>
            <person name="Song F."/>
        </authorList>
    </citation>
    <scope>NUCLEOTIDE SEQUENCE</scope>
    <source>
        <strain evidence="8">Cailab_2023a</strain>
    </source>
</reference>
<dbReference type="SUPFAM" id="SSF53474">
    <property type="entry name" value="alpha/beta-Hydrolases"/>
    <property type="match status" value="1"/>
</dbReference>
<dbReference type="Pfam" id="PF00450">
    <property type="entry name" value="Peptidase_S10"/>
    <property type="match status" value="1"/>
</dbReference>
<accession>A0AAW2HE95</accession>
<feature type="signal peptide" evidence="7">
    <location>
        <begin position="1"/>
        <end position="19"/>
    </location>
</feature>
<evidence type="ECO:0000313" key="8">
    <source>
        <dbReference type="EMBL" id="KAL0268029.1"/>
    </source>
</evidence>
<dbReference type="PANTHER" id="PTHR11802:SF472">
    <property type="entry name" value="SERINE CARBOXYPEPTIDASE CPVL-RELATED"/>
    <property type="match status" value="1"/>
</dbReference>
<evidence type="ECO:0000256" key="2">
    <source>
        <dbReference type="ARBA" id="ARBA00022645"/>
    </source>
</evidence>
<dbReference type="InterPro" id="IPR029058">
    <property type="entry name" value="AB_hydrolase_fold"/>
</dbReference>
<evidence type="ECO:0000256" key="7">
    <source>
        <dbReference type="RuleBase" id="RU361156"/>
    </source>
</evidence>
<feature type="chain" id="PRO_5043108556" description="Carboxypeptidase" evidence="7">
    <location>
        <begin position="20"/>
        <end position="443"/>
    </location>
</feature>
<comment type="similarity">
    <text evidence="1 7">Belongs to the peptidase S10 family.</text>
</comment>
<gene>
    <name evidence="8" type="ORF">PYX00_010118</name>
</gene>
<dbReference type="EC" id="3.4.16.-" evidence="7"/>
<keyword evidence="4 7" id="KW-0732">Signal</keyword>